<reference evidence="2" key="1">
    <citation type="submission" date="2020-02" db="EMBL/GenBank/DDBJ databases">
        <authorList>
            <person name="Meier V. D."/>
        </authorList>
    </citation>
    <scope>NUCLEOTIDE SEQUENCE</scope>
    <source>
        <strain evidence="2">AVDCRST_MAG01</strain>
    </source>
</reference>
<sequence length="39" mass="4376">MLLANLTGHRHTMRGAGANETRRRIILRTSPVRGSEKFA</sequence>
<evidence type="ECO:0000313" key="2">
    <source>
        <dbReference type="EMBL" id="CAA9452681.1"/>
    </source>
</evidence>
<dbReference type="AlphaFoldDB" id="A0A6J4QUP9"/>
<dbReference type="EMBL" id="CADCUW010000620">
    <property type="protein sequence ID" value="CAA9452681.1"/>
    <property type="molecule type" value="Genomic_DNA"/>
</dbReference>
<proteinExistence type="predicted"/>
<organism evidence="2">
    <name type="scientific">uncultured Rubrobacteraceae bacterium</name>
    <dbReference type="NCBI Taxonomy" id="349277"/>
    <lineage>
        <taxon>Bacteria</taxon>
        <taxon>Bacillati</taxon>
        <taxon>Actinomycetota</taxon>
        <taxon>Rubrobacteria</taxon>
        <taxon>Rubrobacterales</taxon>
        <taxon>Rubrobacteraceae</taxon>
        <taxon>environmental samples</taxon>
    </lineage>
</organism>
<evidence type="ECO:0000256" key="1">
    <source>
        <dbReference type="SAM" id="MobiDB-lite"/>
    </source>
</evidence>
<accession>A0A6J4QUP9</accession>
<gene>
    <name evidence="2" type="ORF">AVDCRST_MAG01-01-4769</name>
</gene>
<protein>
    <submittedName>
        <fullName evidence="2">Uncharacterized protein</fullName>
    </submittedName>
</protein>
<feature type="region of interest" description="Disordered" evidence="1">
    <location>
        <begin position="1"/>
        <end position="39"/>
    </location>
</feature>
<name>A0A6J4QUP9_9ACTN</name>